<proteinExistence type="inferred from homology"/>
<dbReference type="GO" id="GO:0009063">
    <property type="term" value="P:amino acid catabolic process"/>
    <property type="evidence" value="ECO:0007669"/>
    <property type="project" value="InterPro"/>
</dbReference>
<protein>
    <submittedName>
        <fullName evidence="9">Muconate cycloisomerase</fullName>
    </submittedName>
</protein>
<dbReference type="RefSeq" id="WP_077590537.1">
    <property type="nucleotide sequence ID" value="NZ_CP019640.1"/>
</dbReference>
<evidence type="ECO:0000313" key="10">
    <source>
        <dbReference type="Proteomes" id="UP000188184"/>
    </source>
</evidence>
<dbReference type="SFLD" id="SFLDF00009">
    <property type="entry name" value="o-succinylbenzoate_synthase"/>
    <property type="match status" value="1"/>
</dbReference>
<evidence type="ECO:0000256" key="7">
    <source>
        <dbReference type="ARBA" id="ARBA00023235"/>
    </source>
</evidence>
<evidence type="ECO:0000256" key="5">
    <source>
        <dbReference type="ARBA" id="ARBA00022797"/>
    </source>
</evidence>
<dbReference type="SUPFAM" id="SSF51604">
    <property type="entry name" value="Enolase C-terminal domain-like"/>
    <property type="match status" value="1"/>
</dbReference>
<dbReference type="Gene3D" id="3.30.390.10">
    <property type="entry name" value="Enolase-like, N-terminal domain"/>
    <property type="match status" value="1"/>
</dbReference>
<keyword evidence="5" id="KW-0058">Aromatic hydrocarbons catabolism</keyword>
<comment type="similarity">
    <text evidence="3">Belongs to the mandelate racemase/muconate lactonizing enzyme family.</text>
</comment>
<reference evidence="9 10" key="1">
    <citation type="submission" date="2017-02" db="EMBL/GenBank/DDBJ databases">
        <title>The complete genomic sequence of a novel cold adapted crude oil-degrading bacterium Planococcus qaidamina Y42.</title>
        <authorList>
            <person name="Yang R."/>
        </authorList>
    </citation>
    <scope>NUCLEOTIDE SEQUENCE [LARGE SCALE GENOMIC DNA]</scope>
    <source>
        <strain evidence="9 10">Y42</strain>
    </source>
</reference>
<keyword evidence="10" id="KW-1185">Reference proteome</keyword>
<name>A0A1Q2L2H1_9BACL</name>
<dbReference type="SFLD" id="SFLDG01258">
    <property type="entry name" value="(chloro)muconate_cycloisomeras"/>
    <property type="match status" value="1"/>
</dbReference>
<keyword evidence="6" id="KW-0464">Manganese</keyword>
<comment type="pathway">
    <text evidence="2">Aromatic compound metabolism.</text>
</comment>
<dbReference type="SMART" id="SM00922">
    <property type="entry name" value="MR_MLE"/>
    <property type="match status" value="1"/>
</dbReference>
<keyword evidence="7 9" id="KW-0413">Isomerase</keyword>
<accession>A0A1Q2L2H1</accession>
<dbReference type="Proteomes" id="UP000188184">
    <property type="component" value="Chromosome"/>
</dbReference>
<dbReference type="InterPro" id="IPR036849">
    <property type="entry name" value="Enolase-like_C_sf"/>
</dbReference>
<evidence type="ECO:0000256" key="2">
    <source>
        <dbReference type="ARBA" id="ARBA00005211"/>
    </source>
</evidence>
<dbReference type="InterPro" id="IPR013370">
    <property type="entry name" value="Chloromuconate_cycloisomerase"/>
</dbReference>
<comment type="cofactor">
    <cofactor evidence="1">
        <name>Mn(2+)</name>
        <dbReference type="ChEBI" id="CHEBI:29035"/>
    </cofactor>
</comment>
<gene>
    <name evidence="9" type="ORF">B0X71_17040</name>
</gene>
<evidence type="ECO:0000259" key="8">
    <source>
        <dbReference type="SMART" id="SM00922"/>
    </source>
</evidence>
<dbReference type="PANTHER" id="PTHR48073">
    <property type="entry name" value="O-SUCCINYLBENZOATE SYNTHASE-RELATED"/>
    <property type="match status" value="1"/>
</dbReference>
<dbReference type="Gene3D" id="3.20.20.120">
    <property type="entry name" value="Enolase-like C-terminal domain"/>
    <property type="match status" value="1"/>
</dbReference>
<dbReference type="InterPro" id="IPR029017">
    <property type="entry name" value="Enolase-like_N"/>
</dbReference>
<evidence type="ECO:0000256" key="1">
    <source>
        <dbReference type="ARBA" id="ARBA00001936"/>
    </source>
</evidence>
<dbReference type="InterPro" id="IPR013341">
    <property type="entry name" value="Mandelate_racemase_N_dom"/>
</dbReference>
<sequence length="379" mass="41335">MKIRSFDTYILDLPIIRPHQLAMHTITAQSVVVGRVMDEEGREGWSEVATIGGASYGESTPEAIKANIDAYITPLVIGRDPIHFDKIMMDVSKQVRGNTFAKTVVEAAIIDLAARSKGVPAFELFGGQIHKSLPVAWTLASGDTAADIEEARGMLEKKRHNIFKLKIGKGDPFKNVEHVRKIKQAVGDEARITVDINQAWDEDTANYCIAALQDAGVSMVEQPLAAWDFEGMSRLTAKFDVPVMADEAATGIQEVFRIAKTRAGNSIALKPCKHGGLTQTKKAAGIAEAAGLGLYGGTMIESSLGTAICAQLYATIPEMKFGTEIFGPLLFKDNITVNDIEFADFEVIIPDGPGFGMEIDKEKVKHYAREFQSETEMRV</sequence>
<evidence type="ECO:0000256" key="3">
    <source>
        <dbReference type="ARBA" id="ARBA00008031"/>
    </source>
</evidence>
<dbReference type="EMBL" id="CP019640">
    <property type="protein sequence ID" value="AQQ54641.1"/>
    <property type="molecule type" value="Genomic_DNA"/>
</dbReference>
<dbReference type="InterPro" id="IPR018110">
    <property type="entry name" value="Mandel_Rmase/mucon_lact_enz_CS"/>
</dbReference>
<dbReference type="PANTHER" id="PTHR48073:SF2">
    <property type="entry name" value="O-SUCCINYLBENZOATE SYNTHASE"/>
    <property type="match status" value="1"/>
</dbReference>
<dbReference type="KEGG" id="pmar:B0X71_17040"/>
<dbReference type="InterPro" id="IPR013342">
    <property type="entry name" value="Mandelate_racemase_C"/>
</dbReference>
<dbReference type="AlphaFoldDB" id="A0A1Q2L2H1"/>
<dbReference type="SFLD" id="SFLDS00001">
    <property type="entry name" value="Enolase"/>
    <property type="match status" value="1"/>
</dbReference>
<evidence type="ECO:0000256" key="6">
    <source>
        <dbReference type="ARBA" id="ARBA00023211"/>
    </source>
</evidence>
<evidence type="ECO:0000256" key="4">
    <source>
        <dbReference type="ARBA" id="ARBA00022723"/>
    </source>
</evidence>
<dbReference type="GO" id="GO:0018849">
    <property type="term" value="F:muconate cycloisomerase activity"/>
    <property type="evidence" value="ECO:0007669"/>
    <property type="project" value="InterPro"/>
</dbReference>
<dbReference type="NCBIfam" id="TIGR02534">
    <property type="entry name" value="mucon_cyclo"/>
    <property type="match status" value="1"/>
</dbReference>
<dbReference type="GO" id="GO:0030145">
    <property type="term" value="F:manganese ion binding"/>
    <property type="evidence" value="ECO:0007669"/>
    <property type="project" value="InterPro"/>
</dbReference>
<dbReference type="OrthoDB" id="9775391at2"/>
<organism evidence="9 10">
    <name type="scientific">Planococcus lenghuensis</name>
    <dbReference type="NCBI Taxonomy" id="2213202"/>
    <lineage>
        <taxon>Bacteria</taxon>
        <taxon>Bacillati</taxon>
        <taxon>Bacillota</taxon>
        <taxon>Bacilli</taxon>
        <taxon>Bacillales</taxon>
        <taxon>Caryophanaceae</taxon>
        <taxon>Planococcus</taxon>
    </lineage>
</organism>
<dbReference type="Pfam" id="PF13378">
    <property type="entry name" value="MR_MLE_C"/>
    <property type="match status" value="1"/>
</dbReference>
<dbReference type="PROSITE" id="PS00909">
    <property type="entry name" value="MR_MLE_2"/>
    <property type="match status" value="1"/>
</dbReference>
<dbReference type="GO" id="GO:0016854">
    <property type="term" value="F:racemase and epimerase activity"/>
    <property type="evidence" value="ECO:0007669"/>
    <property type="project" value="UniProtKB-ARBA"/>
</dbReference>
<dbReference type="InterPro" id="IPR029065">
    <property type="entry name" value="Enolase_C-like"/>
</dbReference>
<dbReference type="SUPFAM" id="SSF54826">
    <property type="entry name" value="Enolase N-terminal domain-like"/>
    <property type="match status" value="1"/>
</dbReference>
<feature type="domain" description="Mandelate racemase/muconate lactonizing enzyme C-terminal" evidence="8">
    <location>
        <begin position="144"/>
        <end position="242"/>
    </location>
</feature>
<dbReference type="GO" id="GO:0018850">
    <property type="term" value="F:chloromuconate cycloisomerase activity"/>
    <property type="evidence" value="ECO:0007669"/>
    <property type="project" value="InterPro"/>
</dbReference>
<dbReference type="Pfam" id="PF02746">
    <property type="entry name" value="MR_MLE_N"/>
    <property type="match status" value="1"/>
</dbReference>
<evidence type="ECO:0000313" key="9">
    <source>
        <dbReference type="EMBL" id="AQQ54641.1"/>
    </source>
</evidence>
<dbReference type="SFLD" id="SFLDG00180">
    <property type="entry name" value="muconate_cycloisomerase"/>
    <property type="match status" value="1"/>
</dbReference>
<dbReference type="CDD" id="cd03318">
    <property type="entry name" value="MLE"/>
    <property type="match status" value="1"/>
</dbReference>
<keyword evidence="4" id="KW-0479">Metal-binding</keyword>